<accession>A0A0C2RWS0</accession>
<dbReference type="AlphaFoldDB" id="A0A0C2RWS0"/>
<dbReference type="RefSeq" id="WP_041059841.1">
    <property type="nucleotide sequence ID" value="NZ_JXRR01000017.1"/>
</dbReference>
<protein>
    <submittedName>
        <fullName evidence="2">Photosystem reaction center subunit H</fullName>
    </submittedName>
</protein>
<evidence type="ECO:0000313" key="2">
    <source>
        <dbReference type="EMBL" id="KIL46214.1"/>
    </source>
</evidence>
<dbReference type="EMBL" id="JXRR01000017">
    <property type="protein sequence ID" value="KIL46214.1"/>
    <property type="molecule type" value="Genomic_DNA"/>
</dbReference>
<proteinExistence type="predicted"/>
<dbReference type="Pfam" id="PF05239">
    <property type="entry name" value="PRC"/>
    <property type="match status" value="1"/>
</dbReference>
<gene>
    <name evidence="2" type="ORF">KR50_28890</name>
</gene>
<evidence type="ECO:0000313" key="3">
    <source>
        <dbReference type="Proteomes" id="UP000031972"/>
    </source>
</evidence>
<sequence>MKNSTELIGLPVISITDGLEIGTVKSIVVNPEKRSVDFIAIEHEDWQTSVRAIPFKKIIGLGEYAVTVEQSSAIIDLNEIPLANQLLNRKIAITETKAMSKKGRLIGEIKEYYFNEDSGLIEHLEIESAQDRGYLKAEMVITYGKDIIVLEEAAYSSFQSSLFDDEPIIEVEKQNEGVTLLSQIKDKQSSLLVGRRLTSDVKDDKGIAILQAGSELTKADIELAQRKGPAVFAKLATSVN</sequence>
<dbReference type="Gene3D" id="2.30.30.240">
    <property type="entry name" value="PRC-barrel domain"/>
    <property type="match status" value="1"/>
</dbReference>
<evidence type="ECO:0000259" key="1">
    <source>
        <dbReference type="Pfam" id="PF05239"/>
    </source>
</evidence>
<organism evidence="2 3">
    <name type="scientific">Jeotgalibacillus campisalis</name>
    <dbReference type="NCBI Taxonomy" id="220754"/>
    <lineage>
        <taxon>Bacteria</taxon>
        <taxon>Bacillati</taxon>
        <taxon>Bacillota</taxon>
        <taxon>Bacilli</taxon>
        <taxon>Bacillales</taxon>
        <taxon>Caryophanaceae</taxon>
        <taxon>Jeotgalibacillus</taxon>
    </lineage>
</organism>
<dbReference type="SUPFAM" id="SSF50346">
    <property type="entry name" value="PRC-barrel domain"/>
    <property type="match status" value="2"/>
</dbReference>
<comment type="caution">
    <text evidence="2">The sequence shown here is derived from an EMBL/GenBank/DDBJ whole genome shotgun (WGS) entry which is preliminary data.</text>
</comment>
<feature type="domain" description="PRC-barrel" evidence="1">
    <location>
        <begin position="4"/>
        <end position="70"/>
    </location>
</feature>
<dbReference type="InterPro" id="IPR011033">
    <property type="entry name" value="PRC_barrel-like_sf"/>
</dbReference>
<dbReference type="InterPro" id="IPR027275">
    <property type="entry name" value="PRC-brl_dom"/>
</dbReference>
<dbReference type="PATRIC" id="fig|220754.4.peg.2903"/>
<keyword evidence="3" id="KW-1185">Reference proteome</keyword>
<dbReference type="OrthoDB" id="53812at2"/>
<reference evidence="2 3" key="1">
    <citation type="submission" date="2015-01" db="EMBL/GenBank/DDBJ databases">
        <title>Jeotgalibacillus campisalis genome sequencing.</title>
        <authorList>
            <person name="Goh K.M."/>
            <person name="Chan K.-G."/>
            <person name="Yaakop A.S."/>
            <person name="Ee R."/>
            <person name="Gan H.M."/>
            <person name="Chan C.S."/>
        </authorList>
    </citation>
    <scope>NUCLEOTIDE SEQUENCE [LARGE SCALE GENOMIC DNA]</scope>
    <source>
        <strain evidence="2 3">SF-57</strain>
    </source>
</reference>
<name>A0A0C2RWS0_9BACL</name>
<dbReference type="Proteomes" id="UP000031972">
    <property type="component" value="Unassembled WGS sequence"/>
</dbReference>